<proteinExistence type="predicted"/>
<evidence type="ECO:0000259" key="2">
    <source>
        <dbReference type="Pfam" id="PF09995"/>
    </source>
</evidence>
<dbReference type="PANTHER" id="PTHR36151:SF3">
    <property type="entry name" value="ER-BOUND OXYGENASE MPAB_MPAB'_RUBBER OXYGENASE CATALYTIC DOMAIN-CONTAINING PROTEIN"/>
    <property type="match status" value="1"/>
</dbReference>
<evidence type="ECO:0000313" key="3">
    <source>
        <dbReference type="EMBL" id="MBB4679052.1"/>
    </source>
</evidence>
<organism evidence="3 4">
    <name type="scientific">Crossiella cryophila</name>
    <dbReference type="NCBI Taxonomy" id="43355"/>
    <lineage>
        <taxon>Bacteria</taxon>
        <taxon>Bacillati</taxon>
        <taxon>Actinomycetota</taxon>
        <taxon>Actinomycetes</taxon>
        <taxon>Pseudonocardiales</taxon>
        <taxon>Pseudonocardiaceae</taxon>
        <taxon>Crossiella</taxon>
    </lineage>
</organism>
<dbReference type="AlphaFoldDB" id="A0A7W7CDI9"/>
<dbReference type="RefSeq" id="WP_185004845.1">
    <property type="nucleotide sequence ID" value="NZ_BAAAUI010000046.1"/>
</dbReference>
<feature type="region of interest" description="Disordered" evidence="1">
    <location>
        <begin position="274"/>
        <end position="346"/>
    </location>
</feature>
<feature type="compositionally biased region" description="Gly residues" evidence="1">
    <location>
        <begin position="280"/>
        <end position="322"/>
    </location>
</feature>
<dbReference type="Proteomes" id="UP000533598">
    <property type="component" value="Unassembled WGS sequence"/>
</dbReference>
<dbReference type="Pfam" id="PF09995">
    <property type="entry name" value="MPAB_Lcp_cat"/>
    <property type="match status" value="1"/>
</dbReference>
<evidence type="ECO:0000256" key="1">
    <source>
        <dbReference type="SAM" id="MobiDB-lite"/>
    </source>
</evidence>
<sequence>MTEPGPGSLYWRYAGDRRSLLLLGRVGLLELMFPALGAGVVEHSAFYTEPWARTLRSIPQIAGVVYDGPAAESTAHGIRGLHHGITGRDEQGRRYHALDPEVWFWAHATMFDVVLRLAEVFDRPLTEAERERFYAESVLIYRRYGVSDRPVPADWAEFHAYFERVCAEQLELTPAARALLDFVERPEAMAQPWLPAPLWRLVAPAAGRVLWFLTRGSLPPVVRAKIGASWRPVDERRFRRFAAAVARVWPLLPYRLRYLPRARAAFARAGLAEGDRAGGNRSGGSRTGGSRVGSGRMGGKPVGGKPVGGKPVGGKPVGGSSAGGDRQSWLRRRSASFADARSRSGG</sequence>
<gene>
    <name evidence="3" type="ORF">HNR67_005170</name>
</gene>
<comment type="caution">
    <text evidence="3">The sequence shown here is derived from an EMBL/GenBank/DDBJ whole genome shotgun (WGS) entry which is preliminary data.</text>
</comment>
<dbReference type="InterPro" id="IPR018713">
    <property type="entry name" value="MPAB/Lcp_cat_dom"/>
</dbReference>
<dbReference type="PANTHER" id="PTHR36151">
    <property type="entry name" value="BLR2777 PROTEIN"/>
    <property type="match status" value="1"/>
</dbReference>
<dbReference type="EMBL" id="JACHMH010000001">
    <property type="protein sequence ID" value="MBB4679052.1"/>
    <property type="molecule type" value="Genomic_DNA"/>
</dbReference>
<reference evidence="3 4" key="1">
    <citation type="submission" date="2020-08" db="EMBL/GenBank/DDBJ databases">
        <title>Sequencing the genomes of 1000 actinobacteria strains.</title>
        <authorList>
            <person name="Klenk H.-P."/>
        </authorList>
    </citation>
    <scope>NUCLEOTIDE SEQUENCE [LARGE SCALE GENOMIC DNA]</scope>
    <source>
        <strain evidence="3 4">DSM 44230</strain>
    </source>
</reference>
<dbReference type="GO" id="GO:0016491">
    <property type="term" value="F:oxidoreductase activity"/>
    <property type="evidence" value="ECO:0007669"/>
    <property type="project" value="InterPro"/>
</dbReference>
<accession>A0A7W7CDI9</accession>
<evidence type="ECO:0000313" key="4">
    <source>
        <dbReference type="Proteomes" id="UP000533598"/>
    </source>
</evidence>
<name>A0A7W7CDI9_9PSEU</name>
<protein>
    <submittedName>
        <fullName evidence="3">Uncharacterized protein (DUF2236 family)</fullName>
    </submittedName>
</protein>
<feature type="domain" description="ER-bound oxygenase mpaB/mpaB'/Rubber oxygenase catalytic" evidence="2">
    <location>
        <begin position="11"/>
        <end position="246"/>
    </location>
</feature>
<keyword evidence="4" id="KW-1185">Reference proteome</keyword>